<gene>
    <name evidence="2" type="ORF">Adu01nite_61530</name>
</gene>
<comment type="caution">
    <text evidence="2">The sequence shown here is derived from an EMBL/GenBank/DDBJ whole genome shotgun (WGS) entry which is preliminary data.</text>
</comment>
<organism evidence="2 3">
    <name type="scientific">Paractinoplanes durhamensis</name>
    <dbReference type="NCBI Taxonomy" id="113563"/>
    <lineage>
        <taxon>Bacteria</taxon>
        <taxon>Bacillati</taxon>
        <taxon>Actinomycetota</taxon>
        <taxon>Actinomycetes</taxon>
        <taxon>Micromonosporales</taxon>
        <taxon>Micromonosporaceae</taxon>
        <taxon>Paractinoplanes</taxon>
    </lineage>
</organism>
<feature type="region of interest" description="Disordered" evidence="1">
    <location>
        <begin position="39"/>
        <end position="62"/>
    </location>
</feature>
<evidence type="ECO:0000313" key="2">
    <source>
        <dbReference type="EMBL" id="GIE04803.1"/>
    </source>
</evidence>
<protein>
    <submittedName>
        <fullName evidence="2">Uncharacterized protein</fullName>
    </submittedName>
</protein>
<accession>A0ABQ3Z4Q4</accession>
<dbReference type="Pfam" id="PF04672">
    <property type="entry name" value="Methyltransf_19"/>
    <property type="match status" value="1"/>
</dbReference>
<evidence type="ECO:0000256" key="1">
    <source>
        <dbReference type="SAM" id="MobiDB-lite"/>
    </source>
</evidence>
<name>A0ABQ3Z4Q4_9ACTN</name>
<dbReference type="Gene3D" id="3.40.50.150">
    <property type="entry name" value="Vaccinia Virus protein VP39"/>
    <property type="match status" value="1"/>
</dbReference>
<sequence>MRYHSQVATKQTRRSRAETTRFFDGLDLVEPGVEQCHRWKPAPGADTTRDVSGCAAVGRKTA</sequence>
<dbReference type="EMBL" id="BOML01000050">
    <property type="protein sequence ID" value="GIE04803.1"/>
    <property type="molecule type" value="Genomic_DNA"/>
</dbReference>
<proteinExistence type="predicted"/>
<dbReference type="InterPro" id="IPR006764">
    <property type="entry name" value="SAM_dep_MeTrfase_SAV2177_type"/>
</dbReference>
<dbReference type="Proteomes" id="UP000637628">
    <property type="component" value="Unassembled WGS sequence"/>
</dbReference>
<dbReference type="InterPro" id="IPR029063">
    <property type="entry name" value="SAM-dependent_MTases_sf"/>
</dbReference>
<evidence type="ECO:0000313" key="3">
    <source>
        <dbReference type="Proteomes" id="UP000637628"/>
    </source>
</evidence>
<reference evidence="2 3" key="1">
    <citation type="submission" date="2021-01" db="EMBL/GenBank/DDBJ databases">
        <title>Whole genome shotgun sequence of Actinoplanes durhamensis NBRC 14914.</title>
        <authorList>
            <person name="Komaki H."/>
            <person name="Tamura T."/>
        </authorList>
    </citation>
    <scope>NUCLEOTIDE SEQUENCE [LARGE SCALE GENOMIC DNA]</scope>
    <source>
        <strain evidence="2 3">NBRC 14914</strain>
    </source>
</reference>
<dbReference type="RefSeq" id="WP_203731862.1">
    <property type="nucleotide sequence ID" value="NZ_BAAATX010000021.1"/>
</dbReference>
<keyword evidence="3" id="KW-1185">Reference proteome</keyword>